<organism evidence="1">
    <name type="scientific">Zea mays</name>
    <name type="common">Maize</name>
    <dbReference type="NCBI Taxonomy" id="4577"/>
    <lineage>
        <taxon>Eukaryota</taxon>
        <taxon>Viridiplantae</taxon>
        <taxon>Streptophyta</taxon>
        <taxon>Embryophyta</taxon>
        <taxon>Tracheophyta</taxon>
        <taxon>Spermatophyta</taxon>
        <taxon>Magnoliopsida</taxon>
        <taxon>Liliopsida</taxon>
        <taxon>Poales</taxon>
        <taxon>Poaceae</taxon>
        <taxon>PACMAD clade</taxon>
        <taxon>Panicoideae</taxon>
        <taxon>Andropogonodae</taxon>
        <taxon>Andropogoneae</taxon>
        <taxon>Tripsacinae</taxon>
        <taxon>Zea</taxon>
    </lineage>
</organism>
<dbReference type="KEGG" id="zma:100273461"/>
<dbReference type="AlphaFoldDB" id="B4FVP8"/>
<sequence length="120" mass="12844">MARPSTAPAPCRVPAQTTLLLRPVPARWSSCARRIPARGASSCSAHRSRPALPAIFLFPTTGSTARPPSSAMATAPWSPAHRGASFLPLPWRLPWIPPLLGRLPGVQVRTPLQPSPFSLL</sequence>
<dbReference type="HOGENOM" id="CLU_2053071_0_0_1"/>
<proteinExistence type="evidence at transcript level"/>
<name>B4FVP8_MAIZE</name>
<dbReference type="RefSeq" id="NP_001141370.1">
    <property type="nucleotide sequence ID" value="NM_001147898.1"/>
</dbReference>
<protein>
    <submittedName>
        <fullName evidence="1">Uncharacterized protein</fullName>
    </submittedName>
</protein>
<dbReference type="GeneID" id="100273461"/>
<dbReference type="EMBL" id="BT041186">
    <property type="protein sequence ID" value="ACF86191.1"/>
    <property type="molecule type" value="mRNA"/>
</dbReference>
<reference evidence="1" key="1">
    <citation type="journal article" date="2009" name="PLoS Genet.">
        <title>Sequencing, mapping, and analysis of 27,455 maize full-length cDNAs.</title>
        <authorList>
            <person name="Soderlund C."/>
            <person name="Descour A."/>
            <person name="Kudrna D."/>
            <person name="Bomhoff M."/>
            <person name="Boyd L."/>
            <person name="Currie J."/>
            <person name="Angelova A."/>
            <person name="Collura K."/>
            <person name="Wissotski M."/>
            <person name="Ashley E."/>
            <person name="Morrow D."/>
            <person name="Fernandes J."/>
            <person name="Walbot V."/>
            <person name="Yu Y."/>
        </authorList>
    </citation>
    <scope>NUCLEOTIDE SEQUENCE</scope>
    <source>
        <strain evidence="1">B73</strain>
    </source>
</reference>
<accession>B4FVP8</accession>
<evidence type="ECO:0000313" key="1">
    <source>
        <dbReference type="EMBL" id="ACF86191.1"/>
    </source>
</evidence>